<dbReference type="EMBL" id="JAIQCV010000001">
    <property type="protein sequence ID" value="KAH1129725.1"/>
    <property type="molecule type" value="Genomic_DNA"/>
</dbReference>
<protein>
    <recommendedName>
        <fullName evidence="3">Transposase MuDR plant domain-containing protein</fullName>
    </recommendedName>
</protein>
<dbReference type="OrthoDB" id="1435097at2759"/>
<evidence type="ECO:0008006" key="3">
    <source>
        <dbReference type="Google" id="ProtNLM"/>
    </source>
</evidence>
<accession>A0A9D3WJ37</accession>
<comment type="caution">
    <text evidence="1">The sequence shown here is derived from an EMBL/GenBank/DDBJ whole genome shotgun (WGS) entry which is preliminary data.</text>
</comment>
<evidence type="ECO:0000313" key="1">
    <source>
        <dbReference type="EMBL" id="KAH1129725.1"/>
    </source>
</evidence>
<gene>
    <name evidence="1" type="ORF">J1N35_001103</name>
</gene>
<proteinExistence type="predicted"/>
<keyword evidence="2" id="KW-1185">Reference proteome</keyword>
<reference evidence="1 2" key="1">
    <citation type="journal article" date="2021" name="Plant Biotechnol. J.">
        <title>Multi-omics assisted identification of the key and species-specific regulatory components of drought-tolerant mechanisms in Gossypium stocksii.</title>
        <authorList>
            <person name="Yu D."/>
            <person name="Ke L."/>
            <person name="Zhang D."/>
            <person name="Wu Y."/>
            <person name="Sun Y."/>
            <person name="Mei J."/>
            <person name="Sun J."/>
            <person name="Sun Y."/>
        </authorList>
    </citation>
    <scope>NUCLEOTIDE SEQUENCE [LARGE SCALE GENOMIC DNA]</scope>
    <source>
        <strain evidence="2">cv. E1</strain>
        <tissue evidence="1">Leaf</tissue>
    </source>
</reference>
<dbReference type="Proteomes" id="UP000828251">
    <property type="component" value="Unassembled WGS sequence"/>
</dbReference>
<evidence type="ECO:0000313" key="2">
    <source>
        <dbReference type="Proteomes" id="UP000828251"/>
    </source>
</evidence>
<sequence length="277" mass="31436">MSERISAIIYYDGEVHDTKSDIFLSENTTRMVFNQSIDFTELHKRIKCKIFGTTPSRVSSIKYRFCVSIDPVTYDSFDIKGRYETSTRRNDVLLMTSTGEGTSYVADYGGLDDESDMDPPRELSPDGVEVVLFSKLEPILSEPEDVEEGSDEEEYPRFRAYSPLAHMHNVSISTDEVLEFPDVPHRMHDYTCSSLDLGELEVGKEFHNKDSLLGVSQDHPKLDSGMIASLILSMLKADPRTFVSCIIASIHNQLRYMPSYHKAWIAKQKALEKMHSG</sequence>
<organism evidence="1 2">
    <name type="scientific">Gossypium stocksii</name>
    <dbReference type="NCBI Taxonomy" id="47602"/>
    <lineage>
        <taxon>Eukaryota</taxon>
        <taxon>Viridiplantae</taxon>
        <taxon>Streptophyta</taxon>
        <taxon>Embryophyta</taxon>
        <taxon>Tracheophyta</taxon>
        <taxon>Spermatophyta</taxon>
        <taxon>Magnoliopsida</taxon>
        <taxon>eudicotyledons</taxon>
        <taxon>Gunneridae</taxon>
        <taxon>Pentapetalae</taxon>
        <taxon>rosids</taxon>
        <taxon>malvids</taxon>
        <taxon>Malvales</taxon>
        <taxon>Malvaceae</taxon>
        <taxon>Malvoideae</taxon>
        <taxon>Gossypium</taxon>
    </lineage>
</organism>
<name>A0A9D3WJ37_9ROSI</name>
<dbReference type="AlphaFoldDB" id="A0A9D3WJ37"/>